<reference evidence="3 4" key="1">
    <citation type="journal article" date="2010" name="Nature">
        <title>Genome sequencing and analysis of the model grass Brachypodium distachyon.</title>
        <authorList>
            <consortium name="International Brachypodium Initiative"/>
        </authorList>
    </citation>
    <scope>NUCLEOTIDE SEQUENCE [LARGE SCALE GENOMIC DNA]</scope>
    <source>
        <strain evidence="3">Bd21</strain>
        <strain evidence="4">cv. Bd21</strain>
    </source>
</reference>
<dbReference type="Gramene" id="KQK04631">
    <property type="protein sequence ID" value="KQK04631"/>
    <property type="gene ID" value="BRADI_2g14780v3"/>
</dbReference>
<evidence type="ECO:0000313" key="3">
    <source>
        <dbReference type="EMBL" id="KQK04631.1"/>
    </source>
</evidence>
<reference evidence="4" key="3">
    <citation type="submission" date="2018-08" db="UniProtKB">
        <authorList>
            <consortium name="EnsemblPlants"/>
        </authorList>
    </citation>
    <scope>IDENTIFICATION</scope>
    <source>
        <strain evidence="4">cv. Bd21</strain>
    </source>
</reference>
<feature type="transmembrane region" description="Helical" evidence="2">
    <location>
        <begin position="27"/>
        <end position="46"/>
    </location>
</feature>
<evidence type="ECO:0000256" key="2">
    <source>
        <dbReference type="SAM" id="Phobius"/>
    </source>
</evidence>
<feature type="transmembrane region" description="Helical" evidence="2">
    <location>
        <begin position="132"/>
        <end position="154"/>
    </location>
</feature>
<keyword evidence="2" id="KW-0812">Transmembrane</keyword>
<keyword evidence="2" id="KW-0472">Membrane</keyword>
<dbReference type="KEGG" id="bdi:100820898"/>
<dbReference type="ExpressionAtlas" id="A0A0Q3FZ27">
    <property type="expression patterns" value="baseline"/>
</dbReference>
<feature type="transmembrane region" description="Helical" evidence="2">
    <location>
        <begin position="99"/>
        <end position="126"/>
    </location>
</feature>
<dbReference type="PANTHER" id="PTHR34967:SF2">
    <property type="entry name" value="OS05G0586700 PROTEIN"/>
    <property type="match status" value="1"/>
</dbReference>
<feature type="transmembrane region" description="Helical" evidence="2">
    <location>
        <begin position="209"/>
        <end position="230"/>
    </location>
</feature>
<keyword evidence="5" id="KW-1185">Reference proteome</keyword>
<dbReference type="Proteomes" id="UP000008810">
    <property type="component" value="Chromosome 2"/>
</dbReference>
<evidence type="ECO:0000313" key="5">
    <source>
        <dbReference type="Proteomes" id="UP000008810"/>
    </source>
</evidence>
<reference evidence="3" key="2">
    <citation type="submission" date="2017-06" db="EMBL/GenBank/DDBJ databases">
        <title>WGS assembly of Brachypodium distachyon.</title>
        <authorList>
            <consortium name="The International Brachypodium Initiative"/>
            <person name="Lucas S."/>
            <person name="Harmon-Smith M."/>
            <person name="Lail K."/>
            <person name="Tice H."/>
            <person name="Grimwood J."/>
            <person name="Bruce D."/>
            <person name="Barry K."/>
            <person name="Shu S."/>
            <person name="Lindquist E."/>
            <person name="Wang M."/>
            <person name="Pitluck S."/>
            <person name="Vogel J.P."/>
            <person name="Garvin D.F."/>
            <person name="Mockler T.C."/>
            <person name="Schmutz J."/>
            <person name="Rokhsar D."/>
            <person name="Bevan M.W."/>
        </authorList>
    </citation>
    <scope>NUCLEOTIDE SEQUENCE</scope>
    <source>
        <strain evidence="3">Bd21</strain>
    </source>
</reference>
<gene>
    <name evidence="4" type="primary">LOC100820898</name>
    <name evidence="3" type="ORF">BRADI_2g14780v3</name>
</gene>
<feature type="transmembrane region" description="Helical" evidence="2">
    <location>
        <begin position="58"/>
        <end position="78"/>
    </location>
</feature>
<proteinExistence type="predicted"/>
<dbReference type="STRING" id="15368.A0A0Q3FZ27"/>
<name>A0A0Q3FZ27_BRADI</name>
<dbReference type="GeneID" id="100820898"/>
<dbReference type="AlphaFoldDB" id="A0A0Q3FZ27"/>
<dbReference type="EMBL" id="CM000881">
    <property type="protein sequence ID" value="KQK04631.1"/>
    <property type="molecule type" value="Genomic_DNA"/>
</dbReference>
<keyword evidence="2" id="KW-1133">Transmembrane helix</keyword>
<evidence type="ECO:0000313" key="4">
    <source>
        <dbReference type="EnsemblPlants" id="KQK04631"/>
    </source>
</evidence>
<dbReference type="RefSeq" id="XP_003567806.1">
    <property type="nucleotide sequence ID" value="XM_003567758.3"/>
</dbReference>
<sequence>MVKLATAREARRYGPPLAVRRWEYINAAAYAFATLLLFAALSAAAASSSSLTGFRAGMAAAGVALAVVAAVNLHDLGAHVAGLGGVRRVFALARLDPQLALVELLAPALHSAGCALAIAAGVLALNDNNGDAAAAGLLVGGGGAWVAGSVLNACQVYERADGRAQLLQSAVQVPLLLGSLLFLVSAVAANAMPLLLLPGPEGEKKTMTVVMTCGLCGSALWVVAAVFNAVKVVAAHQSDAPRLERLRGGAEERLAWERDGGPPPLLGWRSPPPAELR</sequence>
<dbReference type="EnsemblPlants" id="KQK04631">
    <property type="protein sequence ID" value="KQK04631"/>
    <property type="gene ID" value="BRADI_2g14780v3"/>
</dbReference>
<organism evidence="3">
    <name type="scientific">Brachypodium distachyon</name>
    <name type="common">Purple false brome</name>
    <name type="synonym">Trachynia distachya</name>
    <dbReference type="NCBI Taxonomy" id="15368"/>
    <lineage>
        <taxon>Eukaryota</taxon>
        <taxon>Viridiplantae</taxon>
        <taxon>Streptophyta</taxon>
        <taxon>Embryophyta</taxon>
        <taxon>Tracheophyta</taxon>
        <taxon>Spermatophyta</taxon>
        <taxon>Magnoliopsida</taxon>
        <taxon>Liliopsida</taxon>
        <taxon>Poales</taxon>
        <taxon>Poaceae</taxon>
        <taxon>BOP clade</taxon>
        <taxon>Pooideae</taxon>
        <taxon>Stipodae</taxon>
        <taxon>Brachypodieae</taxon>
        <taxon>Brachypodium</taxon>
    </lineage>
</organism>
<dbReference type="OrthoDB" id="1689175at2759"/>
<protein>
    <submittedName>
        <fullName evidence="3 4">Uncharacterized protein</fullName>
    </submittedName>
</protein>
<dbReference type="PANTHER" id="PTHR34967">
    <property type="entry name" value="OS02G0257200 PROTEIN"/>
    <property type="match status" value="1"/>
</dbReference>
<feature type="region of interest" description="Disordered" evidence="1">
    <location>
        <begin position="254"/>
        <end position="277"/>
    </location>
</feature>
<feature type="transmembrane region" description="Helical" evidence="2">
    <location>
        <begin position="175"/>
        <end position="197"/>
    </location>
</feature>
<evidence type="ECO:0000256" key="1">
    <source>
        <dbReference type="SAM" id="MobiDB-lite"/>
    </source>
</evidence>
<feature type="compositionally biased region" description="Pro residues" evidence="1">
    <location>
        <begin position="261"/>
        <end position="277"/>
    </location>
</feature>
<accession>A0A0Q3FZ27</accession>